<reference evidence="2" key="1">
    <citation type="submission" date="2020-10" db="EMBL/GenBank/DDBJ databases">
        <authorList>
            <person name="Gilroy R."/>
        </authorList>
    </citation>
    <scope>NUCLEOTIDE SEQUENCE</scope>
    <source>
        <strain evidence="2">7293</strain>
    </source>
</reference>
<evidence type="ECO:0000256" key="1">
    <source>
        <dbReference type="SAM" id="MobiDB-lite"/>
    </source>
</evidence>
<comment type="caution">
    <text evidence="2">The sequence shown here is derived from an EMBL/GenBank/DDBJ whole genome shotgun (WGS) entry which is preliminary data.</text>
</comment>
<sequence length="146" mass="16172">MSNKKMQKQKDRKKNRQKNGISGFSTLNQVAGVPKPREHRSSIPVEAPSSIVEPHPTCVYCGSEIENIASAFMVGEESFAHFDCVLERIRESEKPADDQSVSYLGSGIFGLIGKDDEGKPVILKKITIETPDETKAMKTYISTLRS</sequence>
<dbReference type="Proteomes" id="UP000823615">
    <property type="component" value="Unassembled WGS sequence"/>
</dbReference>
<organism evidence="2 3">
    <name type="scientific">Candidatus Ornithospirochaeta stercoripullorum</name>
    <dbReference type="NCBI Taxonomy" id="2840899"/>
    <lineage>
        <taxon>Bacteria</taxon>
        <taxon>Pseudomonadati</taxon>
        <taxon>Spirochaetota</taxon>
        <taxon>Spirochaetia</taxon>
        <taxon>Spirochaetales</taxon>
        <taxon>Spirochaetaceae</taxon>
        <taxon>Spirochaetaceae incertae sedis</taxon>
        <taxon>Candidatus Ornithospirochaeta</taxon>
    </lineage>
</organism>
<name>A0A9D9DZS0_9SPIO</name>
<reference evidence="2" key="2">
    <citation type="journal article" date="2021" name="PeerJ">
        <title>Extensive microbial diversity within the chicken gut microbiome revealed by metagenomics and culture.</title>
        <authorList>
            <person name="Gilroy R."/>
            <person name="Ravi A."/>
            <person name="Getino M."/>
            <person name="Pursley I."/>
            <person name="Horton D.L."/>
            <person name="Alikhan N.F."/>
            <person name="Baker D."/>
            <person name="Gharbi K."/>
            <person name="Hall N."/>
            <person name="Watson M."/>
            <person name="Adriaenssens E.M."/>
            <person name="Foster-Nyarko E."/>
            <person name="Jarju S."/>
            <person name="Secka A."/>
            <person name="Antonio M."/>
            <person name="Oren A."/>
            <person name="Chaudhuri R.R."/>
            <person name="La Ragione R."/>
            <person name="Hildebrand F."/>
            <person name="Pallen M.J."/>
        </authorList>
    </citation>
    <scope>NUCLEOTIDE SEQUENCE</scope>
    <source>
        <strain evidence="2">7293</strain>
    </source>
</reference>
<feature type="compositionally biased region" description="Polar residues" evidence="1">
    <location>
        <begin position="20"/>
        <end position="29"/>
    </location>
</feature>
<feature type="compositionally biased region" description="Basic residues" evidence="1">
    <location>
        <begin position="1"/>
        <end position="17"/>
    </location>
</feature>
<accession>A0A9D9DZS0</accession>
<dbReference type="AlphaFoldDB" id="A0A9D9DZS0"/>
<protein>
    <submittedName>
        <fullName evidence="2">Uncharacterized protein</fullName>
    </submittedName>
</protein>
<dbReference type="EMBL" id="JADIMT010000016">
    <property type="protein sequence ID" value="MBO8435526.1"/>
    <property type="molecule type" value="Genomic_DNA"/>
</dbReference>
<proteinExistence type="predicted"/>
<evidence type="ECO:0000313" key="3">
    <source>
        <dbReference type="Proteomes" id="UP000823615"/>
    </source>
</evidence>
<gene>
    <name evidence="2" type="ORF">IAA97_00900</name>
</gene>
<evidence type="ECO:0000313" key="2">
    <source>
        <dbReference type="EMBL" id="MBO8435526.1"/>
    </source>
</evidence>
<feature type="region of interest" description="Disordered" evidence="1">
    <location>
        <begin position="1"/>
        <end position="48"/>
    </location>
</feature>